<dbReference type="AlphaFoldDB" id="E3FGC4"/>
<proteinExistence type="predicted"/>
<dbReference type="RefSeq" id="WP_013375247.1">
    <property type="nucleotide sequence ID" value="NC_014623.1"/>
</dbReference>
<dbReference type="EMBL" id="CP002271">
    <property type="protein sequence ID" value="ADO70259.1"/>
    <property type="molecule type" value="Genomic_DNA"/>
</dbReference>
<gene>
    <name evidence="1" type="ordered locus">STAUR_2455</name>
</gene>
<protein>
    <submittedName>
        <fullName evidence="1">Uncharacterized protein</fullName>
    </submittedName>
</protein>
<dbReference type="Proteomes" id="UP000001351">
    <property type="component" value="Chromosome"/>
</dbReference>
<reference evidence="1 2" key="1">
    <citation type="journal article" date="2011" name="Mol. Biol. Evol.">
        <title>Comparative genomic analysis of fruiting body formation in Myxococcales.</title>
        <authorList>
            <person name="Huntley S."/>
            <person name="Hamann N."/>
            <person name="Wegener-Feldbrugge S."/>
            <person name="Treuner-Lange A."/>
            <person name="Kube M."/>
            <person name="Reinhardt R."/>
            <person name="Klages S."/>
            <person name="Muller R."/>
            <person name="Ronning C.M."/>
            <person name="Nierman W.C."/>
            <person name="Sogaard-Andersen L."/>
        </authorList>
    </citation>
    <scope>NUCLEOTIDE SEQUENCE [LARGE SCALE GENOMIC DNA]</scope>
    <source>
        <strain evidence="1 2">DW4/3-1</strain>
    </source>
</reference>
<dbReference type="KEGG" id="sur:STAUR_2455"/>
<accession>E3FGC4</accession>
<dbReference type="HOGENOM" id="CLU_1427226_0_0_7"/>
<sequence>MRVLVQDKNGASHPLQLDEEILARHEADPALPPACEGIFTCEARVLDVWRYTVEVGPGGAVALIAHESGTVNGSQFADRPAADALAEETAAPVLLLLLESPHTAEYRFEADRLIPRVPAQGTSPGDAGEAIRRYLHIVVGKLTLPVGCYRLVIANPVQYQCSLGQWYGKMRPVIRNHVWRQIWSLAFIQC</sequence>
<organism evidence="1 2">
    <name type="scientific">Stigmatella aurantiaca (strain DW4/3-1)</name>
    <dbReference type="NCBI Taxonomy" id="378806"/>
    <lineage>
        <taxon>Bacteria</taxon>
        <taxon>Pseudomonadati</taxon>
        <taxon>Myxococcota</taxon>
        <taxon>Myxococcia</taxon>
        <taxon>Myxococcales</taxon>
        <taxon>Cystobacterineae</taxon>
        <taxon>Archangiaceae</taxon>
        <taxon>Stigmatella</taxon>
    </lineage>
</organism>
<evidence type="ECO:0000313" key="2">
    <source>
        <dbReference type="Proteomes" id="UP000001351"/>
    </source>
</evidence>
<name>E3FGC4_STIAD</name>
<keyword evidence="2" id="KW-1185">Reference proteome</keyword>
<evidence type="ECO:0000313" key="1">
    <source>
        <dbReference type="EMBL" id="ADO70259.1"/>
    </source>
</evidence>